<evidence type="ECO:0000313" key="5">
    <source>
        <dbReference type="EMBL" id="MDT0381892.1"/>
    </source>
</evidence>
<gene>
    <name evidence="5" type="ORF">RM572_24315</name>
</gene>
<dbReference type="InterPro" id="IPR018990">
    <property type="entry name" value="Prot_inh_I42_chagasin"/>
</dbReference>
<dbReference type="Gene3D" id="2.60.40.2020">
    <property type="match status" value="1"/>
</dbReference>
<evidence type="ECO:0000313" key="6">
    <source>
        <dbReference type="Proteomes" id="UP001183414"/>
    </source>
</evidence>
<keyword evidence="6" id="KW-1185">Reference proteome</keyword>
<organism evidence="5 6">
    <name type="scientific">Streptomyces hazeniae</name>
    <dbReference type="NCBI Taxonomy" id="3075538"/>
    <lineage>
        <taxon>Bacteria</taxon>
        <taxon>Bacillati</taxon>
        <taxon>Actinomycetota</taxon>
        <taxon>Actinomycetes</taxon>
        <taxon>Kitasatosporales</taxon>
        <taxon>Streptomycetaceae</taxon>
        <taxon>Streptomyces</taxon>
    </lineage>
</organism>
<evidence type="ECO:0000259" key="4">
    <source>
        <dbReference type="Pfam" id="PF09394"/>
    </source>
</evidence>
<evidence type="ECO:0000256" key="3">
    <source>
        <dbReference type="SAM" id="MobiDB-lite"/>
    </source>
</evidence>
<evidence type="ECO:0000256" key="2">
    <source>
        <dbReference type="ARBA" id="ARBA00022704"/>
    </source>
</evidence>
<feature type="region of interest" description="Disordered" evidence="3">
    <location>
        <begin position="59"/>
        <end position="92"/>
    </location>
</feature>
<feature type="domain" description="Proteinase inhibitor I42 chagasin" evidence="4">
    <location>
        <begin position="38"/>
        <end position="111"/>
    </location>
</feature>
<dbReference type="RefSeq" id="WP_311675547.1">
    <property type="nucleotide sequence ID" value="NZ_JAVREQ010000027.1"/>
</dbReference>
<sequence>MRFVRHRAAWALLPVAVLSGCGLGGPDEYELGESSVQAEVGEEFVLSAPVSLAMGENWYITSPDPDSGVVRSTGTDEERGDDSGPQGASEGTYHFRFEAVGKGTTKIRLIQCPYTACTGGGDMGGPVVPSPVPSGSPTPDAEDRAKIHTYTVTVK</sequence>
<dbReference type="EMBL" id="JAVREQ010000027">
    <property type="protein sequence ID" value="MDT0381892.1"/>
    <property type="molecule type" value="Genomic_DNA"/>
</dbReference>
<proteinExistence type="predicted"/>
<protein>
    <submittedName>
        <fullName evidence="5">Protease inhibitor I42 family protein</fullName>
    </submittedName>
</protein>
<dbReference type="Proteomes" id="UP001183414">
    <property type="component" value="Unassembled WGS sequence"/>
</dbReference>
<dbReference type="Pfam" id="PF09394">
    <property type="entry name" value="Inhibitor_I42"/>
    <property type="match status" value="1"/>
</dbReference>
<comment type="caution">
    <text evidence="5">The sequence shown here is derived from an EMBL/GenBank/DDBJ whole genome shotgun (WGS) entry which is preliminary data.</text>
</comment>
<name>A0ABU2NZC7_9ACTN</name>
<keyword evidence="1 5" id="KW-0646">Protease inhibitor</keyword>
<accession>A0ABU2NZC7</accession>
<keyword evidence="2" id="KW-0789">Thiol protease inhibitor</keyword>
<dbReference type="GO" id="GO:0030414">
    <property type="term" value="F:peptidase inhibitor activity"/>
    <property type="evidence" value="ECO:0007669"/>
    <property type="project" value="UniProtKB-KW"/>
</dbReference>
<dbReference type="InterPro" id="IPR036331">
    <property type="entry name" value="Chagasin-like_sf"/>
</dbReference>
<dbReference type="PROSITE" id="PS51257">
    <property type="entry name" value="PROKAR_LIPOPROTEIN"/>
    <property type="match status" value="1"/>
</dbReference>
<evidence type="ECO:0000256" key="1">
    <source>
        <dbReference type="ARBA" id="ARBA00022690"/>
    </source>
</evidence>
<reference evidence="6" key="1">
    <citation type="submission" date="2023-07" db="EMBL/GenBank/DDBJ databases">
        <title>30 novel species of actinomycetes from the DSMZ collection.</title>
        <authorList>
            <person name="Nouioui I."/>
        </authorList>
    </citation>
    <scope>NUCLEOTIDE SEQUENCE [LARGE SCALE GENOMIC DNA]</scope>
    <source>
        <strain evidence="6">DSM 42041</strain>
    </source>
</reference>